<dbReference type="PANTHER" id="PTHR30290">
    <property type="entry name" value="PERIPLASMIC BINDING COMPONENT OF ABC TRANSPORTER"/>
    <property type="match status" value="1"/>
</dbReference>
<dbReference type="PROSITE" id="PS51257">
    <property type="entry name" value="PROKAR_LIPOPROTEIN"/>
    <property type="match status" value="1"/>
</dbReference>
<evidence type="ECO:0000256" key="5">
    <source>
        <dbReference type="SAM" id="SignalP"/>
    </source>
</evidence>
<keyword evidence="4 5" id="KW-0732">Signal</keyword>
<comment type="subcellular location">
    <subcellularLocation>
        <location evidence="1">Cell envelope</location>
    </subcellularLocation>
</comment>
<feature type="signal peptide" evidence="5">
    <location>
        <begin position="1"/>
        <end position="35"/>
    </location>
</feature>
<proteinExistence type="inferred from homology"/>
<name>A0ABU7LBB4_9NOCA</name>
<dbReference type="InterPro" id="IPR039424">
    <property type="entry name" value="SBP_5"/>
</dbReference>
<dbReference type="PANTHER" id="PTHR30290:SF10">
    <property type="entry name" value="PERIPLASMIC OLIGOPEPTIDE-BINDING PROTEIN-RELATED"/>
    <property type="match status" value="1"/>
</dbReference>
<dbReference type="InterPro" id="IPR000914">
    <property type="entry name" value="SBP_5_dom"/>
</dbReference>
<accession>A0ABU7LBB4</accession>
<dbReference type="InterPro" id="IPR030678">
    <property type="entry name" value="Peptide/Ni-bd"/>
</dbReference>
<keyword evidence="3" id="KW-0813">Transport</keyword>
<evidence type="ECO:0000256" key="4">
    <source>
        <dbReference type="ARBA" id="ARBA00022729"/>
    </source>
</evidence>
<dbReference type="PIRSF" id="PIRSF002741">
    <property type="entry name" value="MppA"/>
    <property type="match status" value="1"/>
</dbReference>
<dbReference type="Proteomes" id="UP001336020">
    <property type="component" value="Unassembled WGS sequence"/>
</dbReference>
<evidence type="ECO:0000256" key="3">
    <source>
        <dbReference type="ARBA" id="ARBA00022448"/>
    </source>
</evidence>
<dbReference type="RefSeq" id="WP_330134082.1">
    <property type="nucleotide sequence ID" value="NZ_JAUTXY010000006.1"/>
</dbReference>
<evidence type="ECO:0000256" key="2">
    <source>
        <dbReference type="ARBA" id="ARBA00005695"/>
    </source>
</evidence>
<feature type="chain" id="PRO_5046001881" evidence="5">
    <location>
        <begin position="36"/>
        <end position="526"/>
    </location>
</feature>
<evidence type="ECO:0000256" key="1">
    <source>
        <dbReference type="ARBA" id="ARBA00004196"/>
    </source>
</evidence>
<comment type="caution">
    <text evidence="7">The sequence shown here is derived from an EMBL/GenBank/DDBJ whole genome shotgun (WGS) entry which is preliminary data.</text>
</comment>
<evidence type="ECO:0000313" key="8">
    <source>
        <dbReference type="Proteomes" id="UP001336020"/>
    </source>
</evidence>
<dbReference type="Pfam" id="PF00496">
    <property type="entry name" value="SBP_bac_5"/>
    <property type="match status" value="1"/>
</dbReference>
<reference evidence="7 8" key="1">
    <citation type="submission" date="2023-07" db="EMBL/GenBank/DDBJ databases">
        <authorList>
            <person name="Girao M."/>
            <person name="Carvalho M.F."/>
        </authorList>
    </citation>
    <scope>NUCLEOTIDE SEQUENCE [LARGE SCALE GENOMIC DNA]</scope>
    <source>
        <strain evidence="7 8">YIM65754</strain>
    </source>
</reference>
<sequence length="526" mass="56231">MFGWVVRHRNPVTALVVVCAAALLLTACGSGTDSATSAGSDGEPVSGGVARVIQVREPLSLDPAILANNWVGQGLLGNALYGTLMIDDPHTLELEYRMAEDFATSDGGATFLLTLRPDLVFTDGTPLDAEAVKINWDRILDPSLGSGSLTLASQIASTEVVDDATLKVILVAPNPKFGNSITSSALNWIASPTALDKGSDAFNADPVGAGPFTLTEWTRQDRMNLERNPDYWDAPRPYLDSVELRAVSDANQRVNMMVSGGADLASESSWAALAKADQAGLVTDAVPVGGGQYLVMNTRRAPFDDPRAREAVSAAVNLDDINTAVFEGHGEVPDTLFPESSPFHADIPLRQDDPERAQQLFDELAAEGKPVEFTFTATSLVEIRSVAESLQAQLAAYDNVDVQVEVLDIAGYMPRTAARDFDMIIWAADSPEPDTTLWNAFHSTSSGNHTGISDPELDAALDAGRTGTSGEERVAAYRTVQERLAELEPGIWYIRSAPSVISSQNLHGVQMYALGSALPEGMWLTP</sequence>
<dbReference type="Gene3D" id="3.40.190.10">
    <property type="entry name" value="Periplasmic binding protein-like II"/>
    <property type="match status" value="1"/>
</dbReference>
<gene>
    <name evidence="7" type="ORF">Q7514_15065</name>
</gene>
<keyword evidence="8" id="KW-1185">Reference proteome</keyword>
<feature type="domain" description="Solute-binding protein family 5" evidence="6">
    <location>
        <begin position="94"/>
        <end position="447"/>
    </location>
</feature>
<dbReference type="SUPFAM" id="SSF53850">
    <property type="entry name" value="Periplasmic binding protein-like II"/>
    <property type="match status" value="1"/>
</dbReference>
<evidence type="ECO:0000259" key="6">
    <source>
        <dbReference type="Pfam" id="PF00496"/>
    </source>
</evidence>
<organism evidence="7 8">
    <name type="scientific">Rhodococcus artemisiae</name>
    <dbReference type="NCBI Taxonomy" id="714159"/>
    <lineage>
        <taxon>Bacteria</taxon>
        <taxon>Bacillati</taxon>
        <taxon>Actinomycetota</taxon>
        <taxon>Actinomycetes</taxon>
        <taxon>Mycobacteriales</taxon>
        <taxon>Nocardiaceae</taxon>
        <taxon>Rhodococcus</taxon>
    </lineage>
</organism>
<dbReference type="EMBL" id="JAUTXY010000006">
    <property type="protein sequence ID" value="MEE2058841.1"/>
    <property type="molecule type" value="Genomic_DNA"/>
</dbReference>
<dbReference type="CDD" id="cd00995">
    <property type="entry name" value="PBP2_NikA_DppA_OppA_like"/>
    <property type="match status" value="1"/>
</dbReference>
<comment type="similarity">
    <text evidence="2">Belongs to the bacterial solute-binding protein 5 family.</text>
</comment>
<evidence type="ECO:0000313" key="7">
    <source>
        <dbReference type="EMBL" id="MEE2058841.1"/>
    </source>
</evidence>
<protein>
    <submittedName>
        <fullName evidence="7">ABC transporter substrate-binding protein</fullName>
    </submittedName>
</protein>
<dbReference type="Gene3D" id="3.10.105.10">
    <property type="entry name" value="Dipeptide-binding Protein, Domain 3"/>
    <property type="match status" value="1"/>
</dbReference>